<evidence type="ECO:0000256" key="3">
    <source>
        <dbReference type="SAM" id="SignalP"/>
    </source>
</evidence>
<sequence>MPFLIKSKYSLIFLILFQVCKSASGVSPIILHLVLPQNGSSDGKIALTLDGLPQHPILLNGTLNADSKLQKALYHTVPGDGSCNLSINSDQHKEGTVVASYRTNSHKSNVSSVRCLVKFEGSLRENVQVAFTYFNLPDPPLGLSQHERCLYTDSVVLFNKGHIGNMQEIERFCGSELPLPVMSTGPELQLAYTMHMAEDLKKNKDATKTSLRNQEQISNRVFSFTFRFTTDFGILNGEQKSVGTCHFYYKSSESLNGSIYSPNPEGIYPKDTTCHYYFQGRNNEVVRILFKYFDVEGRLPCDQRSDSDWVEFSNFPTPDRKMPAFCGPLAPTTVQSDSSFFRLTFRSNSKFDGTGFAADYQFLDLSRQPHVIKRVVGTFSTAPGGEILNN</sequence>
<dbReference type="GO" id="GO:0005886">
    <property type="term" value="C:plasma membrane"/>
    <property type="evidence" value="ECO:0007669"/>
    <property type="project" value="TreeGrafter"/>
</dbReference>
<keyword evidence="6" id="KW-1185">Reference proteome</keyword>
<dbReference type="PANTHER" id="PTHR47537">
    <property type="entry name" value="CUBILIN"/>
    <property type="match status" value="1"/>
</dbReference>
<dbReference type="Pfam" id="PF00431">
    <property type="entry name" value="CUB"/>
    <property type="match status" value="2"/>
</dbReference>
<keyword evidence="3" id="KW-0732">Signal</keyword>
<comment type="caution">
    <text evidence="5">The sequence shown here is derived from an EMBL/GenBank/DDBJ whole genome shotgun (WGS) entry which is preliminary data.</text>
</comment>
<dbReference type="SUPFAM" id="SSF49854">
    <property type="entry name" value="Spermadhesin, CUB domain"/>
    <property type="match status" value="2"/>
</dbReference>
<gene>
    <name evidence="5" type="ORF">MNOR_LOCUS2560</name>
</gene>
<dbReference type="CDD" id="cd00041">
    <property type="entry name" value="CUB"/>
    <property type="match status" value="1"/>
</dbReference>
<feature type="signal peptide" evidence="3">
    <location>
        <begin position="1"/>
        <end position="25"/>
    </location>
</feature>
<dbReference type="EMBL" id="CAXKWB010000794">
    <property type="protein sequence ID" value="CAL4062261.1"/>
    <property type="molecule type" value="Genomic_DNA"/>
</dbReference>
<dbReference type="InterPro" id="IPR053207">
    <property type="entry name" value="Non-NMDA_GluR_Accessory"/>
</dbReference>
<dbReference type="FunFam" id="2.60.120.290:FF:000058">
    <property type="entry name" value="CUB domaincontaining protein"/>
    <property type="match status" value="1"/>
</dbReference>
<evidence type="ECO:0000259" key="4">
    <source>
        <dbReference type="PROSITE" id="PS01180"/>
    </source>
</evidence>
<evidence type="ECO:0000256" key="2">
    <source>
        <dbReference type="PROSITE-ProRule" id="PRU00059"/>
    </source>
</evidence>
<dbReference type="InterPro" id="IPR035914">
    <property type="entry name" value="Sperma_CUB_dom_sf"/>
</dbReference>
<dbReference type="AlphaFoldDB" id="A0AAV2PRC7"/>
<dbReference type="Proteomes" id="UP001497623">
    <property type="component" value="Unassembled WGS sequence"/>
</dbReference>
<organism evidence="5 6">
    <name type="scientific">Meganyctiphanes norvegica</name>
    <name type="common">Northern krill</name>
    <name type="synonym">Thysanopoda norvegica</name>
    <dbReference type="NCBI Taxonomy" id="48144"/>
    <lineage>
        <taxon>Eukaryota</taxon>
        <taxon>Metazoa</taxon>
        <taxon>Ecdysozoa</taxon>
        <taxon>Arthropoda</taxon>
        <taxon>Crustacea</taxon>
        <taxon>Multicrustacea</taxon>
        <taxon>Malacostraca</taxon>
        <taxon>Eumalacostraca</taxon>
        <taxon>Eucarida</taxon>
        <taxon>Euphausiacea</taxon>
        <taxon>Euphausiidae</taxon>
        <taxon>Meganyctiphanes</taxon>
    </lineage>
</organism>
<feature type="chain" id="PRO_5043393772" description="CUB domain-containing protein" evidence="3">
    <location>
        <begin position="26"/>
        <end position="390"/>
    </location>
</feature>
<dbReference type="PANTHER" id="PTHR47537:SF2">
    <property type="entry name" value="CUBILIN"/>
    <property type="match status" value="1"/>
</dbReference>
<accession>A0AAV2PRC7</accession>
<dbReference type="SMART" id="SM00042">
    <property type="entry name" value="CUB"/>
    <property type="match status" value="1"/>
</dbReference>
<dbReference type="PROSITE" id="PS01180">
    <property type="entry name" value="CUB"/>
    <property type="match status" value="1"/>
</dbReference>
<comment type="caution">
    <text evidence="2">Lacks conserved residue(s) required for the propagation of feature annotation.</text>
</comment>
<dbReference type="InterPro" id="IPR000859">
    <property type="entry name" value="CUB_dom"/>
</dbReference>
<dbReference type="Gene3D" id="2.60.120.290">
    <property type="entry name" value="Spermadhesin, CUB domain"/>
    <property type="match status" value="2"/>
</dbReference>
<evidence type="ECO:0000313" key="5">
    <source>
        <dbReference type="EMBL" id="CAL4062261.1"/>
    </source>
</evidence>
<feature type="domain" description="CUB" evidence="4">
    <location>
        <begin position="245"/>
        <end position="363"/>
    </location>
</feature>
<name>A0AAV2PRC7_MEGNR</name>
<keyword evidence="1" id="KW-1015">Disulfide bond</keyword>
<reference evidence="5 6" key="1">
    <citation type="submission" date="2024-05" db="EMBL/GenBank/DDBJ databases">
        <authorList>
            <person name="Wallberg A."/>
        </authorList>
    </citation>
    <scope>NUCLEOTIDE SEQUENCE [LARGE SCALE GENOMIC DNA]</scope>
</reference>
<protein>
    <recommendedName>
        <fullName evidence="4">CUB domain-containing protein</fullName>
    </recommendedName>
</protein>
<evidence type="ECO:0000256" key="1">
    <source>
        <dbReference type="ARBA" id="ARBA00023157"/>
    </source>
</evidence>
<evidence type="ECO:0000313" key="6">
    <source>
        <dbReference type="Proteomes" id="UP001497623"/>
    </source>
</evidence>
<proteinExistence type="predicted"/>